<protein>
    <submittedName>
        <fullName evidence="3">Acetyl-CoA carboxylase biotin carboxyl carrier protein subunit</fullName>
    </submittedName>
</protein>
<evidence type="ECO:0000259" key="2">
    <source>
        <dbReference type="PROSITE" id="PS50968"/>
    </source>
</evidence>
<name>A0A9D1QEG1_9STAP</name>
<comment type="caution">
    <text evidence="3">The sequence shown here is derived from an EMBL/GenBank/DDBJ whole genome shotgun (WGS) entry which is preliminary data.</text>
</comment>
<dbReference type="Pfam" id="PF00364">
    <property type="entry name" value="Biotin_lipoyl"/>
    <property type="match status" value="1"/>
</dbReference>
<dbReference type="InterPro" id="IPR001882">
    <property type="entry name" value="Biotin_BS"/>
</dbReference>
<dbReference type="Proteomes" id="UP000823989">
    <property type="component" value="Unassembled WGS sequence"/>
</dbReference>
<dbReference type="PANTHER" id="PTHR45266:SF3">
    <property type="entry name" value="OXALOACETATE DECARBOXYLASE ALPHA CHAIN"/>
    <property type="match status" value="1"/>
</dbReference>
<organism evidence="3 4">
    <name type="scientific">Candidatus Salinicoccus stercoripullorum</name>
    <dbReference type="NCBI Taxonomy" id="2838756"/>
    <lineage>
        <taxon>Bacteria</taxon>
        <taxon>Bacillati</taxon>
        <taxon>Bacillota</taxon>
        <taxon>Bacilli</taxon>
        <taxon>Bacillales</taxon>
        <taxon>Staphylococcaceae</taxon>
        <taxon>Salinicoccus</taxon>
    </lineage>
</organism>
<dbReference type="AlphaFoldDB" id="A0A9D1QEG1"/>
<dbReference type="CDD" id="cd06850">
    <property type="entry name" value="biotinyl_domain"/>
    <property type="match status" value="1"/>
</dbReference>
<keyword evidence="1" id="KW-0092">Biotin</keyword>
<dbReference type="SUPFAM" id="SSF51230">
    <property type="entry name" value="Single hybrid motif"/>
    <property type="match status" value="1"/>
</dbReference>
<reference evidence="3" key="1">
    <citation type="journal article" date="2021" name="PeerJ">
        <title>Extensive microbial diversity within the chicken gut microbiome revealed by metagenomics and culture.</title>
        <authorList>
            <person name="Gilroy R."/>
            <person name="Ravi A."/>
            <person name="Getino M."/>
            <person name="Pursley I."/>
            <person name="Horton D.L."/>
            <person name="Alikhan N.F."/>
            <person name="Baker D."/>
            <person name="Gharbi K."/>
            <person name="Hall N."/>
            <person name="Watson M."/>
            <person name="Adriaenssens E.M."/>
            <person name="Foster-Nyarko E."/>
            <person name="Jarju S."/>
            <person name="Secka A."/>
            <person name="Antonio M."/>
            <person name="Oren A."/>
            <person name="Chaudhuri R.R."/>
            <person name="La Ragione R."/>
            <person name="Hildebrand F."/>
            <person name="Pallen M.J."/>
        </authorList>
    </citation>
    <scope>NUCLEOTIDE SEQUENCE</scope>
    <source>
        <strain evidence="3">ChiHjej13B12-752</strain>
    </source>
</reference>
<accession>A0A9D1QEG1</accession>
<proteinExistence type="predicted"/>
<dbReference type="PANTHER" id="PTHR45266">
    <property type="entry name" value="OXALOACETATE DECARBOXYLASE ALPHA CHAIN"/>
    <property type="match status" value="1"/>
</dbReference>
<dbReference type="InterPro" id="IPR011053">
    <property type="entry name" value="Single_hybrid_motif"/>
</dbReference>
<evidence type="ECO:0000256" key="1">
    <source>
        <dbReference type="ARBA" id="ARBA00023267"/>
    </source>
</evidence>
<evidence type="ECO:0000313" key="4">
    <source>
        <dbReference type="Proteomes" id="UP000823989"/>
    </source>
</evidence>
<dbReference type="PROSITE" id="PS50968">
    <property type="entry name" value="BIOTINYL_LIPOYL"/>
    <property type="match status" value="1"/>
</dbReference>
<gene>
    <name evidence="3" type="ORF">H9891_00115</name>
</gene>
<feature type="domain" description="Lipoyl-binding" evidence="2">
    <location>
        <begin position="60"/>
        <end position="137"/>
    </location>
</feature>
<dbReference type="InterPro" id="IPR000089">
    <property type="entry name" value="Biotin_lipoyl"/>
</dbReference>
<dbReference type="InterPro" id="IPR050709">
    <property type="entry name" value="Biotin_Carboxyl_Carrier/Decarb"/>
</dbReference>
<dbReference type="EMBL" id="DXHR01000001">
    <property type="protein sequence ID" value="HIW11558.1"/>
    <property type="molecule type" value="Genomic_DNA"/>
</dbReference>
<reference evidence="3" key="2">
    <citation type="submission" date="2021-04" db="EMBL/GenBank/DDBJ databases">
        <authorList>
            <person name="Gilroy R."/>
        </authorList>
    </citation>
    <scope>NUCLEOTIDE SEQUENCE</scope>
    <source>
        <strain evidence="3">ChiHjej13B12-752</strain>
    </source>
</reference>
<dbReference type="PROSITE" id="PS00188">
    <property type="entry name" value="BIOTIN"/>
    <property type="match status" value="1"/>
</dbReference>
<sequence>MDMEKIRELIKLAKEEDLKVLRIGDMDTEVHIETKGGDPVVAERGDKKDMAYVEGGQDGLHTVKATQIGTFYTHKEENSTENFVETGDAVSSGDQIGMIEAMKVFNDVLADADGVVEEILVGNGETVEYDQPLVTLRPKGD</sequence>
<evidence type="ECO:0000313" key="3">
    <source>
        <dbReference type="EMBL" id="HIW11558.1"/>
    </source>
</evidence>
<dbReference type="Gene3D" id="2.40.50.100">
    <property type="match status" value="1"/>
</dbReference>